<reference evidence="2 3" key="1">
    <citation type="submission" date="2024-02" db="EMBL/GenBank/DDBJ databases">
        <title>A nitrogen-fixing paenibacillus bacterium.</title>
        <authorList>
            <person name="Zhang W.L."/>
            <person name="Chen S.F."/>
        </authorList>
    </citation>
    <scope>NUCLEOTIDE SEQUENCE [LARGE SCALE GENOMIC DNA]</scope>
    <source>
        <strain evidence="2 3">M1</strain>
    </source>
</reference>
<feature type="transmembrane region" description="Helical" evidence="1">
    <location>
        <begin position="12"/>
        <end position="28"/>
    </location>
</feature>
<organism evidence="2 3">
    <name type="scientific">Paenibacillus haidiansis</name>
    <dbReference type="NCBI Taxonomy" id="1574488"/>
    <lineage>
        <taxon>Bacteria</taxon>
        <taxon>Bacillati</taxon>
        <taxon>Bacillota</taxon>
        <taxon>Bacilli</taxon>
        <taxon>Bacillales</taxon>
        <taxon>Paenibacillaceae</taxon>
        <taxon>Paenibacillus</taxon>
    </lineage>
</organism>
<evidence type="ECO:0000256" key="1">
    <source>
        <dbReference type="SAM" id="Phobius"/>
    </source>
</evidence>
<sequence>MQNSIQDILTNLALGVLTLLCAYAMLYIKKAKAKVIAEAQQIDDDNQRNLVLAAINRLDDVATKTVKSIEQTAAKAIREGVKSGTTSRDDLLVLGRQAYDEVIKTLEPEYLAVLTTTLGDVDAYIQHTIESKVLELKEAA</sequence>
<evidence type="ECO:0000313" key="3">
    <source>
        <dbReference type="Proteomes" id="UP001306950"/>
    </source>
</evidence>
<evidence type="ECO:0000313" key="2">
    <source>
        <dbReference type="EMBL" id="MEF2965654.1"/>
    </source>
</evidence>
<protein>
    <submittedName>
        <fullName evidence="2">Guanylate kinase</fullName>
    </submittedName>
</protein>
<name>A0ABU7VS01_9BACL</name>
<keyword evidence="3" id="KW-1185">Reference proteome</keyword>
<dbReference type="GO" id="GO:0016301">
    <property type="term" value="F:kinase activity"/>
    <property type="evidence" value="ECO:0007669"/>
    <property type="project" value="UniProtKB-KW"/>
</dbReference>
<proteinExistence type="predicted"/>
<keyword evidence="2" id="KW-0418">Kinase</keyword>
<keyword evidence="2" id="KW-0808">Transferase</keyword>
<keyword evidence="1" id="KW-0472">Membrane</keyword>
<keyword evidence="1" id="KW-0812">Transmembrane</keyword>
<dbReference type="EMBL" id="JAZHPZ010000003">
    <property type="protein sequence ID" value="MEF2965654.1"/>
    <property type="molecule type" value="Genomic_DNA"/>
</dbReference>
<gene>
    <name evidence="2" type="ORF">V3851_07415</name>
</gene>
<keyword evidence="1" id="KW-1133">Transmembrane helix</keyword>
<dbReference type="RefSeq" id="WP_331845887.1">
    <property type="nucleotide sequence ID" value="NZ_JAZHPZ010000003.1"/>
</dbReference>
<accession>A0ABU7VS01</accession>
<dbReference type="Proteomes" id="UP001306950">
    <property type="component" value="Unassembled WGS sequence"/>
</dbReference>
<comment type="caution">
    <text evidence="2">The sequence shown here is derived from an EMBL/GenBank/DDBJ whole genome shotgun (WGS) entry which is preliminary data.</text>
</comment>